<keyword evidence="3" id="KW-0597">Phosphoprotein</keyword>
<dbReference type="GO" id="GO:0001530">
    <property type="term" value="F:lipopolysaccharide binding"/>
    <property type="evidence" value="ECO:0007669"/>
    <property type="project" value="TreeGrafter"/>
</dbReference>
<evidence type="ECO:0000256" key="7">
    <source>
        <dbReference type="ARBA" id="ARBA00022833"/>
    </source>
</evidence>
<dbReference type="FunFam" id="4.10.1060.10:FF:000004">
    <property type="entry name" value="Zinc finger Ran-binding domain-containing protein 2"/>
    <property type="match status" value="1"/>
</dbReference>
<dbReference type="InterPro" id="IPR017337">
    <property type="entry name" value="ZRANB2"/>
</dbReference>
<evidence type="ECO:0000256" key="3">
    <source>
        <dbReference type="ARBA" id="ARBA00022553"/>
    </source>
</evidence>
<accession>A0A2M4ATI8</accession>
<feature type="region of interest" description="Disordered" evidence="12">
    <location>
        <begin position="125"/>
        <end position="352"/>
    </location>
</feature>
<keyword evidence="7" id="KW-0862">Zinc</keyword>
<dbReference type="PANTHER" id="PTHR12999">
    <property type="entry name" value="ZINC FINGER RAN-BINDING DOMAIN-CONTAINING PROTEIN 2 ZRANB2-RELATED"/>
    <property type="match status" value="1"/>
</dbReference>
<name>A0A2M4ATI8_9DIPT</name>
<evidence type="ECO:0000256" key="10">
    <source>
        <dbReference type="ARBA" id="ARBA00025731"/>
    </source>
</evidence>
<keyword evidence="8" id="KW-0694">RNA-binding</keyword>
<evidence type="ECO:0000256" key="1">
    <source>
        <dbReference type="ARBA" id="ARBA00004123"/>
    </source>
</evidence>
<protein>
    <recommendedName>
        <fullName evidence="2">Zinc finger Ran-binding domain-containing protein 2</fullName>
    </recommendedName>
</protein>
<dbReference type="SUPFAM" id="SSF90209">
    <property type="entry name" value="Ran binding protein zinc finger-like"/>
    <property type="match status" value="2"/>
</dbReference>
<evidence type="ECO:0000256" key="9">
    <source>
        <dbReference type="ARBA" id="ARBA00023242"/>
    </source>
</evidence>
<evidence type="ECO:0000256" key="12">
    <source>
        <dbReference type="SAM" id="MobiDB-lite"/>
    </source>
</evidence>
<feature type="compositionally biased region" description="Basic residues" evidence="12">
    <location>
        <begin position="261"/>
        <end position="278"/>
    </location>
</feature>
<feature type="compositionally biased region" description="Acidic residues" evidence="12">
    <location>
        <begin position="205"/>
        <end position="228"/>
    </location>
</feature>
<keyword evidence="4" id="KW-0479">Metal-binding</keyword>
<feature type="region of interest" description="Disordered" evidence="12">
    <location>
        <begin position="1"/>
        <end position="30"/>
    </location>
</feature>
<keyword evidence="6 11" id="KW-0863">Zinc-finger</keyword>
<dbReference type="EMBL" id="GGFK01010701">
    <property type="protein sequence ID" value="MBW44022.1"/>
    <property type="molecule type" value="Transcribed_RNA"/>
</dbReference>
<reference evidence="14" key="1">
    <citation type="submission" date="2018-01" db="EMBL/GenBank/DDBJ databases">
        <title>An insight into the sialome of Amazonian anophelines.</title>
        <authorList>
            <person name="Ribeiro J.M."/>
            <person name="Scarpassa V."/>
            <person name="Calvo E."/>
        </authorList>
    </citation>
    <scope>NUCLEOTIDE SEQUENCE</scope>
    <source>
        <tissue evidence="14">Salivary glands</tissue>
    </source>
</reference>
<dbReference type="Pfam" id="PF00641">
    <property type="entry name" value="Zn_ribbon_RanBP"/>
    <property type="match status" value="2"/>
</dbReference>
<dbReference type="GO" id="GO:0006396">
    <property type="term" value="P:RNA processing"/>
    <property type="evidence" value="ECO:0007669"/>
    <property type="project" value="InterPro"/>
</dbReference>
<feature type="compositionally biased region" description="Low complexity" evidence="12">
    <location>
        <begin position="52"/>
        <end position="64"/>
    </location>
</feature>
<evidence type="ECO:0000313" key="14">
    <source>
        <dbReference type="EMBL" id="MBW44022.1"/>
    </source>
</evidence>
<evidence type="ECO:0000256" key="8">
    <source>
        <dbReference type="ARBA" id="ARBA00022884"/>
    </source>
</evidence>
<feature type="domain" description="RanBP2-type" evidence="13">
    <location>
        <begin position="92"/>
        <end position="121"/>
    </location>
</feature>
<sequence>MSSTGHTKSDDGKRPSSNNKNGDWTCPEPDCKNLNFARRNQCNRCGKERPNSGSSKHGSAASDSDGGGSGGKKKTGTEIGKAAAEKSRGLFSAEDWQCNKCANVNWARRHTCNICSAPRFCDVEERTGYGGGYNDRGVVEYKDRVESDDEYDEFGRRKKPKSKQKEQQLARTASRRRRSYSDDSERHTESSSKRKEPRKRRADDSEKEEDEEPDDEDEDDEEEDEDNGDLSKYDLWGSEEEDGAGKKPPIAAKPSADKHKPTSHKHSSRSRSRSRSRSISKDRNRGRPASDTRPPANRRLPSDSHGRSHSQRSSSTRRPARPRSRSLSSSRSRSRSRSRSPRSYNRSKDRRR</sequence>
<evidence type="ECO:0000256" key="5">
    <source>
        <dbReference type="ARBA" id="ARBA00022737"/>
    </source>
</evidence>
<feature type="region of interest" description="Disordered" evidence="12">
    <location>
        <begin position="44"/>
        <end position="82"/>
    </location>
</feature>
<dbReference type="GO" id="GO:0005634">
    <property type="term" value="C:nucleus"/>
    <property type="evidence" value="ECO:0007669"/>
    <property type="project" value="UniProtKB-SubCell"/>
</dbReference>
<feature type="compositionally biased region" description="Basic and acidic residues" evidence="12">
    <location>
        <begin position="279"/>
        <end position="290"/>
    </location>
</feature>
<keyword evidence="9" id="KW-0539">Nucleus</keyword>
<dbReference type="GO" id="GO:0008270">
    <property type="term" value="F:zinc ion binding"/>
    <property type="evidence" value="ECO:0007669"/>
    <property type="project" value="UniProtKB-KW"/>
</dbReference>
<dbReference type="PIRSF" id="PIRSF037956">
    <property type="entry name" value="UCP037956_ZnF_Ran"/>
    <property type="match status" value="1"/>
</dbReference>
<evidence type="ECO:0000256" key="4">
    <source>
        <dbReference type="ARBA" id="ARBA00022723"/>
    </source>
</evidence>
<organism evidence="14">
    <name type="scientific">Anopheles triannulatus</name>
    <dbReference type="NCBI Taxonomy" id="58253"/>
    <lineage>
        <taxon>Eukaryota</taxon>
        <taxon>Metazoa</taxon>
        <taxon>Ecdysozoa</taxon>
        <taxon>Arthropoda</taxon>
        <taxon>Hexapoda</taxon>
        <taxon>Insecta</taxon>
        <taxon>Pterygota</taxon>
        <taxon>Neoptera</taxon>
        <taxon>Endopterygota</taxon>
        <taxon>Diptera</taxon>
        <taxon>Nematocera</taxon>
        <taxon>Culicoidea</taxon>
        <taxon>Culicidae</taxon>
        <taxon>Anophelinae</taxon>
        <taxon>Anopheles</taxon>
    </lineage>
</organism>
<dbReference type="AlphaFoldDB" id="A0A2M4ATI8"/>
<proteinExistence type="inferred from homology"/>
<evidence type="ECO:0000259" key="13">
    <source>
        <dbReference type="PROSITE" id="PS50199"/>
    </source>
</evidence>
<dbReference type="PROSITE" id="PS50199">
    <property type="entry name" value="ZF_RANBP2_2"/>
    <property type="match status" value="2"/>
</dbReference>
<comment type="subcellular location">
    <subcellularLocation>
        <location evidence="1">Nucleus</location>
    </subcellularLocation>
</comment>
<comment type="similarity">
    <text evidence="10">Belongs to the ZRANB2 family.</text>
</comment>
<dbReference type="PROSITE" id="PS01358">
    <property type="entry name" value="ZF_RANBP2_1"/>
    <property type="match status" value="2"/>
</dbReference>
<evidence type="ECO:0000256" key="6">
    <source>
        <dbReference type="ARBA" id="ARBA00022771"/>
    </source>
</evidence>
<feature type="domain" description="RanBP2-type" evidence="13">
    <location>
        <begin position="20"/>
        <end position="51"/>
    </location>
</feature>
<dbReference type="InterPro" id="IPR001876">
    <property type="entry name" value="Znf_RanBP2"/>
</dbReference>
<dbReference type="GO" id="GO:0003723">
    <property type="term" value="F:RNA binding"/>
    <property type="evidence" value="ECO:0007669"/>
    <property type="project" value="UniProtKB-KW"/>
</dbReference>
<dbReference type="PANTHER" id="PTHR12999:SF17">
    <property type="entry name" value="ZINC FINGER RAN-BINDING DOMAIN-CONTAINING PROTEIN 2"/>
    <property type="match status" value="1"/>
</dbReference>
<feature type="compositionally biased region" description="Basic and acidic residues" evidence="12">
    <location>
        <begin position="179"/>
        <end position="194"/>
    </location>
</feature>
<dbReference type="Gene3D" id="4.10.1060.10">
    <property type="entry name" value="Zinc finger, RanBP2-type"/>
    <property type="match status" value="2"/>
</dbReference>
<keyword evidence="5" id="KW-0677">Repeat</keyword>
<dbReference type="SMART" id="SM00547">
    <property type="entry name" value="ZnF_RBZ"/>
    <property type="match status" value="2"/>
</dbReference>
<dbReference type="InterPro" id="IPR036443">
    <property type="entry name" value="Znf_RanBP2_sf"/>
</dbReference>
<evidence type="ECO:0000256" key="11">
    <source>
        <dbReference type="PROSITE-ProRule" id="PRU00322"/>
    </source>
</evidence>
<evidence type="ECO:0000256" key="2">
    <source>
        <dbReference type="ARBA" id="ARBA00017543"/>
    </source>
</evidence>